<dbReference type="AlphaFoldDB" id="A0A7Y5EJ84"/>
<organism evidence="2 3">
    <name type="scientific">Rheinheimera lutimaris</name>
    <dbReference type="NCBI Taxonomy" id="2740584"/>
    <lineage>
        <taxon>Bacteria</taxon>
        <taxon>Pseudomonadati</taxon>
        <taxon>Pseudomonadota</taxon>
        <taxon>Gammaproteobacteria</taxon>
        <taxon>Chromatiales</taxon>
        <taxon>Chromatiaceae</taxon>
        <taxon>Rheinheimera</taxon>
    </lineage>
</organism>
<evidence type="ECO:0000259" key="1">
    <source>
        <dbReference type="Pfam" id="PF19878"/>
    </source>
</evidence>
<evidence type="ECO:0000313" key="3">
    <source>
        <dbReference type="Proteomes" id="UP000523161"/>
    </source>
</evidence>
<evidence type="ECO:0000313" key="2">
    <source>
        <dbReference type="EMBL" id="NRQ43517.1"/>
    </source>
</evidence>
<comment type="caution">
    <text evidence="2">The sequence shown here is derived from an EMBL/GenBank/DDBJ whole genome shotgun (WGS) entry which is preliminary data.</text>
</comment>
<feature type="domain" description="DUF6351" evidence="1">
    <location>
        <begin position="81"/>
        <end position="693"/>
    </location>
</feature>
<dbReference type="Proteomes" id="UP000523161">
    <property type="component" value="Unassembled WGS sequence"/>
</dbReference>
<dbReference type="EMBL" id="JABSOD010000013">
    <property type="protein sequence ID" value="NRQ43517.1"/>
    <property type="molecule type" value="Genomic_DNA"/>
</dbReference>
<proteinExistence type="predicted"/>
<dbReference type="SUPFAM" id="SSF53474">
    <property type="entry name" value="alpha/beta-Hydrolases"/>
    <property type="match status" value="1"/>
</dbReference>
<keyword evidence="3" id="KW-1185">Reference proteome</keyword>
<sequence>MRSLLLSLLFGLSALLTALWLVLQFSSTPGERWREPNPVQAIAPAQAGPLLQITQHIRLTPRPDDPYPYPIALGEPGPLIPLYSGGLSYPLYCDFNRQGLSAPLIDNQQGYGVAVAQHGATTGYSKDCLHPVQLLYFYVSADGSISPYQQQQPAADDLLVRLELGTINRHFYYLLMPVQAAETTTRNSATLWNRKLIYQFYGGVGIGYRQGYLRPDRLIRDRLDELRQGFAVASASINKTSYGYNFLLAEDTASRVKRQFISLYGQPLYTLGIGGSGGGIAQYLLLQNHPDLLDGGIALYSYPDMLSQTLYALDCDLLHNYYYFGAADKGRWQSITQRQSVEGLSVSAAYSLKFEAQVWLAQLSSGIWPTLPDGATQCHNAWLGLSSLVHNPTQGKLKRLTTDEILPQVNWSYWGDMAGIYGKDQHGFGHSLWANNGVQYGLQAVKTGELSVAEFIALNSAVGSWQQQSQKQAERIAYLPFIDVPLWQSAFSRQNIISRTGNSPAARFSADQQALGRAYRYGQLFLGMTDKPILDLRHYLDPQLDMHHLQPSFSARERLIKRNGHADNQLIWVSHPDHTPLPQAIALMDQWLSQQQKPAQATDQCFAADGSVIAGGATVWQTGELCALTYPPLSNSRLQAGAPAHGLMFNCALISVDVAIARGDYLPLDMQPYAAQLQAVFPAGVCDYNLPDQALPAELAFPY</sequence>
<name>A0A7Y5EJ84_9GAMM</name>
<gene>
    <name evidence="2" type="ORF">HRH59_13265</name>
</gene>
<reference evidence="2 3" key="1">
    <citation type="submission" date="2020-06" db="EMBL/GenBank/DDBJ databases">
        <title>Rheinheimera sp. nov., a marine bacterium isolated from coastal.</title>
        <authorList>
            <person name="Yu Q."/>
            <person name="Qi Y."/>
            <person name="Pu J."/>
        </authorList>
    </citation>
    <scope>NUCLEOTIDE SEQUENCE [LARGE SCALE GENOMIC DNA]</scope>
    <source>
        <strain evidence="2 3">YQF-2</strain>
    </source>
</reference>
<dbReference type="InterPro" id="IPR045556">
    <property type="entry name" value="DUF6351"/>
</dbReference>
<dbReference type="RefSeq" id="WP_173501753.1">
    <property type="nucleotide sequence ID" value="NZ_JABSOD010000013.1"/>
</dbReference>
<dbReference type="InterPro" id="IPR029058">
    <property type="entry name" value="AB_hydrolase_fold"/>
</dbReference>
<accession>A0A7Y5EJ84</accession>
<protein>
    <recommendedName>
        <fullName evidence="1">DUF6351 domain-containing protein</fullName>
    </recommendedName>
</protein>
<dbReference type="Pfam" id="PF19878">
    <property type="entry name" value="DUF6351"/>
    <property type="match status" value="1"/>
</dbReference>